<dbReference type="PRINTS" id="PR00081">
    <property type="entry name" value="GDHRDH"/>
</dbReference>
<organism evidence="2 3">
    <name type="scientific">Marinimicrococcus flavescens</name>
    <dbReference type="NCBI Taxonomy" id="3031815"/>
    <lineage>
        <taxon>Bacteria</taxon>
        <taxon>Pseudomonadati</taxon>
        <taxon>Pseudomonadota</taxon>
        <taxon>Alphaproteobacteria</taxon>
        <taxon>Geminicoccales</taxon>
        <taxon>Geminicoccaceae</taxon>
        <taxon>Marinimicrococcus</taxon>
    </lineage>
</organism>
<dbReference type="Pfam" id="PF13561">
    <property type="entry name" value="adh_short_C2"/>
    <property type="match status" value="1"/>
</dbReference>
<keyword evidence="2" id="KW-0560">Oxidoreductase</keyword>
<dbReference type="Gene3D" id="3.40.50.720">
    <property type="entry name" value="NAD(P)-binding Rossmann-like Domain"/>
    <property type="match status" value="1"/>
</dbReference>
<dbReference type="AlphaFoldDB" id="A0AAP3XQM7"/>
<dbReference type="Proteomes" id="UP001301140">
    <property type="component" value="Unassembled WGS sequence"/>
</dbReference>
<dbReference type="GO" id="GO:0047936">
    <property type="term" value="F:glucose 1-dehydrogenase [NAD(P)+] activity"/>
    <property type="evidence" value="ECO:0007669"/>
    <property type="project" value="UniProtKB-EC"/>
</dbReference>
<dbReference type="EMBL" id="JARGEQ010000008">
    <property type="protein sequence ID" value="MDF1585102.1"/>
    <property type="molecule type" value="Genomic_DNA"/>
</dbReference>
<dbReference type="EC" id="1.1.1.47" evidence="2"/>
<comment type="similarity">
    <text evidence="1">Belongs to the short-chain dehydrogenases/reductases (SDR) family.</text>
</comment>
<dbReference type="PROSITE" id="PS00061">
    <property type="entry name" value="ADH_SHORT"/>
    <property type="match status" value="1"/>
</dbReference>
<dbReference type="NCBIfam" id="NF005559">
    <property type="entry name" value="PRK07231.1"/>
    <property type="match status" value="1"/>
</dbReference>
<name>A0AAP3XQM7_9PROT</name>
<keyword evidence="3" id="KW-1185">Reference proteome</keyword>
<dbReference type="InterPro" id="IPR036291">
    <property type="entry name" value="NAD(P)-bd_dom_sf"/>
</dbReference>
<proteinExistence type="inferred from homology"/>
<dbReference type="InterPro" id="IPR020904">
    <property type="entry name" value="Sc_DH/Rdtase_CS"/>
</dbReference>
<protein>
    <submittedName>
        <fullName evidence="2">Glucose 1-dehydrogenase</fullName>
        <ecNumber evidence="2">1.1.1.47</ecNumber>
    </submittedName>
</protein>
<gene>
    <name evidence="2" type="ORF">PZ740_01730</name>
</gene>
<sequence length="258" mass="26646">MNAPVKTSFSLEGRKVLVTGASRGIGEALAAGMAAHGADVAIAAREEARLARCAAAIEAVGRKAVRLAMDVASVESIAAGIETAARGLGGLDILINNAGIEEVRPSLEVDEALWDRIQDTNLKGAFFCARAAASAMRGQGGGAILNMCSLTSGVGVPTAASYGASKSGLLGLTRTLAAEWASLGIRVNALGPGYFRTDLTEVFYQDRAWCETMLGKIPAGRFGELEDLVGPAVFLCSDAARYVTGQLLYVDGGFMASI</sequence>
<evidence type="ECO:0000256" key="1">
    <source>
        <dbReference type="ARBA" id="ARBA00006484"/>
    </source>
</evidence>
<dbReference type="FunFam" id="3.40.50.720:FF:000084">
    <property type="entry name" value="Short-chain dehydrogenase reductase"/>
    <property type="match status" value="1"/>
</dbReference>
<dbReference type="PANTHER" id="PTHR42760">
    <property type="entry name" value="SHORT-CHAIN DEHYDROGENASES/REDUCTASES FAMILY MEMBER"/>
    <property type="match status" value="1"/>
</dbReference>
<dbReference type="PRINTS" id="PR00080">
    <property type="entry name" value="SDRFAMILY"/>
</dbReference>
<dbReference type="RefSeq" id="WP_327787513.1">
    <property type="nucleotide sequence ID" value="NZ_JARGEQ010000008.1"/>
</dbReference>
<evidence type="ECO:0000313" key="3">
    <source>
        <dbReference type="Proteomes" id="UP001301140"/>
    </source>
</evidence>
<accession>A0AAP3XQM7</accession>
<dbReference type="SUPFAM" id="SSF51735">
    <property type="entry name" value="NAD(P)-binding Rossmann-fold domains"/>
    <property type="match status" value="1"/>
</dbReference>
<evidence type="ECO:0000313" key="2">
    <source>
        <dbReference type="EMBL" id="MDF1585102.1"/>
    </source>
</evidence>
<dbReference type="InterPro" id="IPR002347">
    <property type="entry name" value="SDR_fam"/>
</dbReference>
<reference evidence="2 3" key="1">
    <citation type="submission" date="2023-03" db="EMBL/GenBank/DDBJ databases">
        <title>YIM 152171 draft genome.</title>
        <authorList>
            <person name="Yang Z."/>
        </authorList>
    </citation>
    <scope>NUCLEOTIDE SEQUENCE [LARGE SCALE GENOMIC DNA]</scope>
    <source>
        <strain evidence="2 3">YIM 152171</strain>
    </source>
</reference>
<comment type="caution">
    <text evidence="2">The sequence shown here is derived from an EMBL/GenBank/DDBJ whole genome shotgun (WGS) entry which is preliminary data.</text>
</comment>